<feature type="compositionally biased region" description="Basic and acidic residues" evidence="1">
    <location>
        <begin position="1"/>
        <end position="11"/>
    </location>
</feature>
<comment type="caution">
    <text evidence="3">The sequence shown here is derived from an EMBL/GenBank/DDBJ whole genome shotgun (WGS) entry which is preliminary data.</text>
</comment>
<keyword evidence="4" id="KW-1185">Reference proteome</keyword>
<feature type="region of interest" description="Disordered" evidence="1">
    <location>
        <begin position="1"/>
        <end position="34"/>
    </location>
</feature>
<proteinExistence type="predicted"/>
<dbReference type="Proteomes" id="UP001596220">
    <property type="component" value="Unassembled WGS sequence"/>
</dbReference>
<keyword evidence="2" id="KW-1133">Transmembrane helix</keyword>
<organism evidence="3 4">
    <name type="scientific">Saccharothrix lopnurensis</name>
    <dbReference type="NCBI Taxonomy" id="1670621"/>
    <lineage>
        <taxon>Bacteria</taxon>
        <taxon>Bacillati</taxon>
        <taxon>Actinomycetota</taxon>
        <taxon>Actinomycetes</taxon>
        <taxon>Pseudonocardiales</taxon>
        <taxon>Pseudonocardiaceae</taxon>
        <taxon>Saccharothrix</taxon>
    </lineage>
</organism>
<evidence type="ECO:0000256" key="1">
    <source>
        <dbReference type="SAM" id="MobiDB-lite"/>
    </source>
</evidence>
<accession>A0ABW1P987</accession>
<evidence type="ECO:0000313" key="3">
    <source>
        <dbReference type="EMBL" id="MFC6091623.1"/>
    </source>
</evidence>
<feature type="compositionally biased region" description="Low complexity" evidence="1">
    <location>
        <begin position="150"/>
        <end position="166"/>
    </location>
</feature>
<keyword evidence="2" id="KW-0812">Transmembrane</keyword>
<sequence>MAHPDPARDGSEPEETAPVLPAGDRLDDDADRPAQVARQVRRALWGRDLLGPRPGWWPWGTGARARAQRRRELRELGAQRRIELHRRFTHGHDHDGGAVRAPWRPVPTSRNIAALAAVVAVVAAVVAVAWSMGDGPGATREPPGEQRGESAPTEVAPTTSTASVVPPSVAISSSAWSLPEQPPIPPSGVAPAQARPRTATDPATIAVVTAPPGPPARQELSDPQDAASAWLARWCPFTTSEDQFGDAERRAQPAMTDAAWSLFDPTGDERAARSWRQATSAGETGRCSAPVAQVVPSAPRTPERVVVRVTADRAVTTAAGARYVEPVFSTRVMLRQADGTWRVDLAAVGG</sequence>
<evidence type="ECO:0008006" key="5">
    <source>
        <dbReference type="Google" id="ProtNLM"/>
    </source>
</evidence>
<feature type="region of interest" description="Disordered" evidence="1">
    <location>
        <begin position="132"/>
        <end position="166"/>
    </location>
</feature>
<name>A0ABW1P987_9PSEU</name>
<feature type="transmembrane region" description="Helical" evidence="2">
    <location>
        <begin position="112"/>
        <end position="133"/>
    </location>
</feature>
<gene>
    <name evidence="3" type="ORF">ACFP3R_20320</name>
</gene>
<protein>
    <recommendedName>
        <fullName evidence="5">Mce-associated membrane protein</fullName>
    </recommendedName>
</protein>
<evidence type="ECO:0000256" key="2">
    <source>
        <dbReference type="SAM" id="Phobius"/>
    </source>
</evidence>
<dbReference type="RefSeq" id="WP_380637899.1">
    <property type="nucleotide sequence ID" value="NZ_JBHSQO010000020.1"/>
</dbReference>
<reference evidence="4" key="1">
    <citation type="journal article" date="2019" name="Int. J. Syst. Evol. Microbiol.">
        <title>The Global Catalogue of Microorganisms (GCM) 10K type strain sequencing project: providing services to taxonomists for standard genome sequencing and annotation.</title>
        <authorList>
            <consortium name="The Broad Institute Genomics Platform"/>
            <consortium name="The Broad Institute Genome Sequencing Center for Infectious Disease"/>
            <person name="Wu L."/>
            <person name="Ma J."/>
        </authorList>
    </citation>
    <scope>NUCLEOTIDE SEQUENCE [LARGE SCALE GENOMIC DNA]</scope>
    <source>
        <strain evidence="4">CGMCC 4.7246</strain>
    </source>
</reference>
<evidence type="ECO:0000313" key="4">
    <source>
        <dbReference type="Proteomes" id="UP001596220"/>
    </source>
</evidence>
<keyword evidence="2" id="KW-0472">Membrane</keyword>
<dbReference type="EMBL" id="JBHSQO010000020">
    <property type="protein sequence ID" value="MFC6091623.1"/>
    <property type="molecule type" value="Genomic_DNA"/>
</dbReference>